<dbReference type="InterPro" id="IPR050176">
    <property type="entry name" value="LTTR"/>
</dbReference>
<evidence type="ECO:0000256" key="4">
    <source>
        <dbReference type="ARBA" id="ARBA00023163"/>
    </source>
</evidence>
<dbReference type="PANTHER" id="PTHR30579:SF7">
    <property type="entry name" value="HTH-TYPE TRANSCRIPTIONAL REGULATOR LRHA-RELATED"/>
    <property type="match status" value="1"/>
</dbReference>
<organism evidence="6 7">
    <name type="scientific">Paracoccus aminovorans</name>
    <dbReference type="NCBI Taxonomy" id="34004"/>
    <lineage>
        <taxon>Bacteria</taxon>
        <taxon>Pseudomonadati</taxon>
        <taxon>Pseudomonadota</taxon>
        <taxon>Alphaproteobacteria</taxon>
        <taxon>Rhodobacterales</taxon>
        <taxon>Paracoccaceae</taxon>
        <taxon>Paracoccus</taxon>
    </lineage>
</organism>
<evidence type="ECO:0000256" key="1">
    <source>
        <dbReference type="ARBA" id="ARBA00009437"/>
    </source>
</evidence>
<dbReference type="EMBL" id="FOPU01000049">
    <property type="protein sequence ID" value="SFH98745.1"/>
    <property type="molecule type" value="Genomic_DNA"/>
</dbReference>
<keyword evidence="2" id="KW-0805">Transcription regulation</keyword>
<evidence type="ECO:0000313" key="7">
    <source>
        <dbReference type="Proteomes" id="UP000183635"/>
    </source>
</evidence>
<dbReference type="GO" id="GO:0003700">
    <property type="term" value="F:DNA-binding transcription factor activity"/>
    <property type="evidence" value="ECO:0007669"/>
    <property type="project" value="InterPro"/>
</dbReference>
<sequence length="313" mass="33716">MVGMLILDGTGILKLNIRMSISEKSNVSFGTDLLRAFVAVVDASSFTAAASHLNSTQSTVSQKILRLEDLARVRLLDRGPRGIRPTEAGERLLGYARRILMLNDEAAAALSGAARRVTLRLGLPEDFASGQVTPALAAFMRTRPQLKLEVTSGLSRDLYRRYRQGEFDLVLVKQNRNGDRGRMHWPEPLVWLESADGAMTAADPLPLVAFPPDGLYRAEMIDALDRAGRDWQLVYTSSSLAGLQSAIAAGLGIGLLPRRASLPGLREIGLLPTVEDMEIAIHCADSDIPFMGDMIAILAAAVESGKPLPGCGA</sequence>
<evidence type="ECO:0000259" key="5">
    <source>
        <dbReference type="PROSITE" id="PS50931"/>
    </source>
</evidence>
<dbReference type="Proteomes" id="UP000183635">
    <property type="component" value="Unassembled WGS sequence"/>
</dbReference>
<evidence type="ECO:0000313" key="6">
    <source>
        <dbReference type="EMBL" id="SFH98745.1"/>
    </source>
</evidence>
<feature type="domain" description="HTH lysR-type" evidence="5">
    <location>
        <begin position="29"/>
        <end position="86"/>
    </location>
</feature>
<dbReference type="InterPro" id="IPR036390">
    <property type="entry name" value="WH_DNA-bd_sf"/>
</dbReference>
<evidence type="ECO:0000256" key="3">
    <source>
        <dbReference type="ARBA" id="ARBA00023125"/>
    </source>
</evidence>
<keyword evidence="3 6" id="KW-0238">DNA-binding</keyword>
<dbReference type="Pfam" id="PF00126">
    <property type="entry name" value="HTH_1"/>
    <property type="match status" value="1"/>
</dbReference>
<keyword evidence="4" id="KW-0804">Transcription</keyword>
<accession>A0A1I3EID0</accession>
<comment type="similarity">
    <text evidence="1">Belongs to the LysR transcriptional regulatory family.</text>
</comment>
<dbReference type="STRING" id="34004.SAMN04488021_14914"/>
<dbReference type="Pfam" id="PF03466">
    <property type="entry name" value="LysR_substrate"/>
    <property type="match status" value="1"/>
</dbReference>
<dbReference type="InterPro" id="IPR036388">
    <property type="entry name" value="WH-like_DNA-bd_sf"/>
</dbReference>
<dbReference type="PANTHER" id="PTHR30579">
    <property type="entry name" value="TRANSCRIPTIONAL REGULATOR"/>
    <property type="match status" value="1"/>
</dbReference>
<keyword evidence="7" id="KW-1185">Reference proteome</keyword>
<evidence type="ECO:0000256" key="2">
    <source>
        <dbReference type="ARBA" id="ARBA00023015"/>
    </source>
</evidence>
<reference evidence="6" key="1">
    <citation type="submission" date="2016-10" db="EMBL/GenBank/DDBJ databases">
        <authorList>
            <person name="de Groot N.N."/>
        </authorList>
    </citation>
    <scope>NUCLEOTIDE SEQUENCE [LARGE SCALE GENOMIC DNA]</scope>
    <source>
        <strain evidence="6">DSM 8537</strain>
    </source>
</reference>
<dbReference type="Gene3D" id="3.40.190.10">
    <property type="entry name" value="Periplasmic binding protein-like II"/>
    <property type="match status" value="2"/>
</dbReference>
<dbReference type="Gene3D" id="1.10.10.10">
    <property type="entry name" value="Winged helix-like DNA-binding domain superfamily/Winged helix DNA-binding domain"/>
    <property type="match status" value="1"/>
</dbReference>
<name>A0A1I3EID0_9RHOB</name>
<dbReference type="SUPFAM" id="SSF46785">
    <property type="entry name" value="Winged helix' DNA-binding domain"/>
    <property type="match status" value="1"/>
</dbReference>
<dbReference type="InterPro" id="IPR000847">
    <property type="entry name" value="LysR_HTH_N"/>
</dbReference>
<dbReference type="FunFam" id="1.10.10.10:FF:000001">
    <property type="entry name" value="LysR family transcriptional regulator"/>
    <property type="match status" value="1"/>
</dbReference>
<dbReference type="InterPro" id="IPR005119">
    <property type="entry name" value="LysR_subst-bd"/>
</dbReference>
<proteinExistence type="inferred from homology"/>
<dbReference type="AlphaFoldDB" id="A0A1I3EID0"/>
<protein>
    <submittedName>
        <fullName evidence="6">DNA-binding transcriptional regulator, LysR family</fullName>
    </submittedName>
</protein>
<dbReference type="PROSITE" id="PS50931">
    <property type="entry name" value="HTH_LYSR"/>
    <property type="match status" value="1"/>
</dbReference>
<gene>
    <name evidence="6" type="ORF">SAMN04488021_14914</name>
</gene>
<dbReference type="SUPFAM" id="SSF53850">
    <property type="entry name" value="Periplasmic binding protein-like II"/>
    <property type="match status" value="1"/>
</dbReference>
<dbReference type="GO" id="GO:0003677">
    <property type="term" value="F:DNA binding"/>
    <property type="evidence" value="ECO:0007669"/>
    <property type="project" value="UniProtKB-KW"/>
</dbReference>